<organism evidence="9 10">
    <name type="scientific">Clostridium bornimense</name>
    <dbReference type="NCBI Taxonomy" id="1216932"/>
    <lineage>
        <taxon>Bacteria</taxon>
        <taxon>Bacillati</taxon>
        <taxon>Bacillota</taxon>
        <taxon>Clostridia</taxon>
        <taxon>Eubacteriales</taxon>
        <taxon>Clostridiaceae</taxon>
        <taxon>Clostridium</taxon>
    </lineage>
</organism>
<feature type="transmembrane region" description="Helical" evidence="7">
    <location>
        <begin position="66"/>
        <end position="87"/>
    </location>
</feature>
<protein>
    <submittedName>
        <fullName evidence="9">EamA-like transporter family protein</fullName>
    </submittedName>
</protein>
<sequence length="315" mass="34672">MKKGFIYIGITTFLFSTMEIALKTISENFNPIQLNFSRFLIGGIILLPFALKALKSKKISLTPKDIKTFSLLGLTCVVISMTFYQLAVMNTKASVVSVLFSCNPIFVMIFAYIVLKEKIYKHNIIALVLELLGIIVIINPLNTKLSITGIILTLLAAITFAIYGVLGKKSCAKFGGIVVTCFSFILGGLEMLILSLLSHLNIISDVLKSLNLNKFAEIPILSGYTLDTLPNVLYVFICVTGIGYALYFKAMEVTSANTTSLVFFFKPILSPILALIILKEVIPLNMILGIIFILIGSLASLLPPLINERHKNLSY</sequence>
<evidence type="ECO:0000256" key="7">
    <source>
        <dbReference type="SAM" id="Phobius"/>
    </source>
</evidence>
<feature type="transmembrane region" description="Helical" evidence="7">
    <location>
        <begin position="284"/>
        <end position="306"/>
    </location>
</feature>
<feature type="domain" description="EamA" evidence="8">
    <location>
        <begin position="3"/>
        <end position="138"/>
    </location>
</feature>
<feature type="transmembrane region" description="Helical" evidence="7">
    <location>
        <begin position="178"/>
        <end position="203"/>
    </location>
</feature>
<dbReference type="PANTHER" id="PTHR32322">
    <property type="entry name" value="INNER MEMBRANE TRANSPORTER"/>
    <property type="match status" value="1"/>
</dbReference>
<dbReference type="SUPFAM" id="SSF103481">
    <property type="entry name" value="Multidrug resistance efflux transporter EmrE"/>
    <property type="match status" value="2"/>
</dbReference>
<evidence type="ECO:0000256" key="5">
    <source>
        <dbReference type="ARBA" id="ARBA00022989"/>
    </source>
</evidence>
<dbReference type="PANTHER" id="PTHR32322:SF18">
    <property type="entry name" value="S-ADENOSYLMETHIONINE_S-ADENOSYLHOMOCYSTEINE TRANSPORTER"/>
    <property type="match status" value="1"/>
</dbReference>
<dbReference type="EMBL" id="HG917868">
    <property type="protein sequence ID" value="CDM67278.1"/>
    <property type="molecule type" value="Genomic_DNA"/>
</dbReference>
<keyword evidence="6 7" id="KW-0472">Membrane</keyword>
<dbReference type="HOGENOM" id="CLU_033863_13_0_9"/>
<feature type="transmembrane region" description="Helical" evidence="7">
    <location>
        <begin position="122"/>
        <end position="141"/>
    </location>
</feature>
<dbReference type="RefSeq" id="WP_044035752.1">
    <property type="nucleotide sequence ID" value="NZ_HG917868.1"/>
</dbReference>
<reference evidence="9 10" key="1">
    <citation type="submission" date="2013-11" db="EMBL/GenBank/DDBJ databases">
        <title>Complete genome sequence of Clostridum sp. M2/40.</title>
        <authorList>
            <person name="Wibberg D."/>
            <person name="Puehler A."/>
            <person name="Schlueter A."/>
        </authorList>
    </citation>
    <scope>NUCLEOTIDE SEQUENCE [LARGE SCALE GENOMIC DNA]</scope>
    <source>
        <strain evidence="10">M2/40</strain>
    </source>
</reference>
<evidence type="ECO:0000256" key="2">
    <source>
        <dbReference type="ARBA" id="ARBA00007362"/>
    </source>
</evidence>
<dbReference type="AlphaFoldDB" id="W6RSQ8"/>
<feature type="transmembrane region" description="Helical" evidence="7">
    <location>
        <begin position="231"/>
        <end position="248"/>
    </location>
</feature>
<keyword evidence="3" id="KW-1003">Cell membrane</keyword>
<evidence type="ECO:0000256" key="3">
    <source>
        <dbReference type="ARBA" id="ARBA00022475"/>
    </source>
</evidence>
<comment type="subcellular location">
    <subcellularLocation>
        <location evidence="1">Cell membrane</location>
        <topology evidence="1">Multi-pass membrane protein</topology>
    </subcellularLocation>
</comment>
<evidence type="ECO:0000256" key="6">
    <source>
        <dbReference type="ARBA" id="ARBA00023136"/>
    </source>
</evidence>
<dbReference type="InterPro" id="IPR037185">
    <property type="entry name" value="EmrE-like"/>
</dbReference>
<feature type="transmembrane region" description="Helical" evidence="7">
    <location>
        <begin position="260"/>
        <end position="278"/>
    </location>
</feature>
<dbReference type="Pfam" id="PF00892">
    <property type="entry name" value="EamA"/>
    <property type="match status" value="2"/>
</dbReference>
<keyword evidence="4 7" id="KW-0812">Transmembrane</keyword>
<keyword evidence="10" id="KW-1185">Reference proteome</keyword>
<feature type="domain" description="EamA" evidence="8">
    <location>
        <begin position="148"/>
        <end position="299"/>
    </location>
</feature>
<dbReference type="OrthoDB" id="9813604at2"/>
<feature type="transmembrane region" description="Helical" evidence="7">
    <location>
        <begin position="147"/>
        <end position="166"/>
    </location>
</feature>
<name>W6RSQ8_9CLOT</name>
<feature type="transmembrane region" description="Helical" evidence="7">
    <location>
        <begin position="93"/>
        <end position="115"/>
    </location>
</feature>
<evidence type="ECO:0000313" key="9">
    <source>
        <dbReference type="EMBL" id="CDM67278.1"/>
    </source>
</evidence>
<gene>
    <name evidence="9" type="ORF">CM240_0099</name>
</gene>
<dbReference type="Proteomes" id="UP000019426">
    <property type="component" value="Chromosome M2/40_rep1"/>
</dbReference>
<dbReference type="KEGG" id="clt:CM240_0099"/>
<dbReference type="PATRIC" id="fig|1216932.3.peg.85"/>
<comment type="similarity">
    <text evidence="2">Belongs to the EamA transporter family.</text>
</comment>
<evidence type="ECO:0000259" key="8">
    <source>
        <dbReference type="Pfam" id="PF00892"/>
    </source>
</evidence>
<evidence type="ECO:0000313" key="10">
    <source>
        <dbReference type="Proteomes" id="UP000019426"/>
    </source>
</evidence>
<dbReference type="Gene3D" id="1.10.3730.20">
    <property type="match status" value="1"/>
</dbReference>
<proteinExistence type="inferred from homology"/>
<feature type="transmembrane region" description="Helical" evidence="7">
    <location>
        <begin position="37"/>
        <end position="54"/>
    </location>
</feature>
<dbReference type="InterPro" id="IPR000620">
    <property type="entry name" value="EamA_dom"/>
</dbReference>
<dbReference type="InterPro" id="IPR050638">
    <property type="entry name" value="AA-Vitamin_Transporters"/>
</dbReference>
<dbReference type="GO" id="GO:0005886">
    <property type="term" value="C:plasma membrane"/>
    <property type="evidence" value="ECO:0007669"/>
    <property type="project" value="UniProtKB-SubCell"/>
</dbReference>
<evidence type="ECO:0000256" key="1">
    <source>
        <dbReference type="ARBA" id="ARBA00004651"/>
    </source>
</evidence>
<dbReference type="eggNOG" id="COG0697">
    <property type="taxonomic scope" value="Bacteria"/>
</dbReference>
<evidence type="ECO:0000256" key="4">
    <source>
        <dbReference type="ARBA" id="ARBA00022692"/>
    </source>
</evidence>
<accession>W6RSQ8</accession>
<keyword evidence="5 7" id="KW-1133">Transmembrane helix</keyword>